<dbReference type="Pfam" id="PF08905">
    <property type="entry name" value="DUF1850"/>
    <property type="match status" value="1"/>
</dbReference>
<sequence>MAAAPAGRGRGSVSLCFATASGVKALALSAFTLVWTHSIEKVDWQEDWRVTPGGLELVQARVKGTGAGMEPPPEARLVDGWFQWQPKRAPMREVVLGNSGAAGEWRLCHEGVCRTLSEIVGHPIGANVTKMSVCNDPYPG</sequence>
<dbReference type="AlphaFoldDB" id="A0A4Y9LK19"/>
<comment type="caution">
    <text evidence="1">The sequence shown here is derived from an EMBL/GenBank/DDBJ whole genome shotgun (WGS) entry which is preliminary data.</text>
</comment>
<name>A0A4Y9LK19_9BRAD</name>
<organism evidence="1 2">
    <name type="scientific">Bradyrhizobium niftali</name>
    <dbReference type="NCBI Taxonomy" id="2560055"/>
    <lineage>
        <taxon>Bacteria</taxon>
        <taxon>Pseudomonadati</taxon>
        <taxon>Pseudomonadota</taxon>
        <taxon>Alphaproteobacteria</taxon>
        <taxon>Hyphomicrobiales</taxon>
        <taxon>Nitrobacteraceae</taxon>
        <taxon>Bradyrhizobium</taxon>
    </lineage>
</organism>
<keyword evidence="2" id="KW-1185">Reference proteome</keyword>
<dbReference type="InterPro" id="IPR015001">
    <property type="entry name" value="DUF1850"/>
</dbReference>
<dbReference type="RefSeq" id="WP_135177676.1">
    <property type="nucleotide sequence ID" value="NZ_SPQT01000024.1"/>
</dbReference>
<reference evidence="1 2" key="1">
    <citation type="submission" date="2019-03" db="EMBL/GenBank/DDBJ databases">
        <title>Bradyrhizobium diversity isolated from nodules of Chamaecrista fasciculata.</title>
        <authorList>
            <person name="Klepa M.S."/>
            <person name="Urquiaga M.O."/>
            <person name="Hungria M."/>
            <person name="Delamuta J.R."/>
        </authorList>
    </citation>
    <scope>NUCLEOTIDE SEQUENCE [LARGE SCALE GENOMIC DNA]</scope>
    <source>
        <strain evidence="1 2">CNPSo 3448</strain>
    </source>
</reference>
<evidence type="ECO:0000313" key="1">
    <source>
        <dbReference type="EMBL" id="TFV43329.1"/>
    </source>
</evidence>
<proteinExistence type="predicted"/>
<protein>
    <submittedName>
        <fullName evidence="1">DUF1850 domain-containing protein</fullName>
    </submittedName>
</protein>
<gene>
    <name evidence="1" type="ORF">E4K65_32965</name>
</gene>
<evidence type="ECO:0000313" key="2">
    <source>
        <dbReference type="Proteomes" id="UP000297966"/>
    </source>
</evidence>
<dbReference type="OrthoDB" id="5298197at2"/>
<dbReference type="Proteomes" id="UP000297966">
    <property type="component" value="Unassembled WGS sequence"/>
</dbReference>
<accession>A0A4Y9LK19</accession>
<dbReference type="EMBL" id="SPQT01000024">
    <property type="protein sequence ID" value="TFV43329.1"/>
    <property type="molecule type" value="Genomic_DNA"/>
</dbReference>